<protein>
    <recommendedName>
        <fullName evidence="1">CobN/magnesium chelatase domain-containing protein</fullName>
    </recommendedName>
</protein>
<evidence type="ECO:0000259" key="1">
    <source>
        <dbReference type="Pfam" id="PF02514"/>
    </source>
</evidence>
<dbReference type="AlphaFoldDB" id="A0A455UE34"/>
<feature type="domain" description="CobN/magnesium chelatase" evidence="1">
    <location>
        <begin position="87"/>
        <end position="184"/>
    </location>
</feature>
<dbReference type="InterPro" id="IPR003672">
    <property type="entry name" value="CobN/Mg_chltase"/>
</dbReference>
<organism evidence="2 3">
    <name type="scientific">Vreelandella sulfidaeris</name>
    <dbReference type="NCBI Taxonomy" id="115553"/>
    <lineage>
        <taxon>Bacteria</taxon>
        <taxon>Pseudomonadati</taxon>
        <taxon>Pseudomonadota</taxon>
        <taxon>Gammaproteobacteria</taxon>
        <taxon>Oceanospirillales</taxon>
        <taxon>Halomonadaceae</taxon>
        <taxon>Vreelandella</taxon>
    </lineage>
</organism>
<evidence type="ECO:0000313" key="2">
    <source>
        <dbReference type="EMBL" id="BBI62598.1"/>
    </source>
</evidence>
<name>A0A455UE34_9GAMM</name>
<dbReference type="KEGG" id="hsr:HSBAA_39040"/>
<reference evidence="2 3" key="1">
    <citation type="journal article" date="2019" name="Microbiol. Resour. Announc.">
        <title>Complete Genome Sequence of Halomonas sulfidaeris Strain Esulfide1 Isolated from a Metal Sulfide Rock at a Depth of 2,200 Meters, Obtained Using Nanopore Sequencing.</title>
        <authorList>
            <person name="Saito M."/>
            <person name="Nishigata A."/>
            <person name="Galipon J."/>
            <person name="Arakawa K."/>
        </authorList>
    </citation>
    <scope>NUCLEOTIDE SEQUENCE [LARGE SCALE GENOMIC DNA]</scope>
    <source>
        <strain evidence="2 3">ATCC BAA-803</strain>
    </source>
</reference>
<accession>A0A455UE34</accession>
<dbReference type="Proteomes" id="UP000320231">
    <property type="component" value="Chromosome"/>
</dbReference>
<dbReference type="Pfam" id="PF02514">
    <property type="entry name" value="CobN-Mg_chel"/>
    <property type="match status" value="1"/>
</dbReference>
<proteinExistence type="predicted"/>
<evidence type="ECO:0000313" key="3">
    <source>
        <dbReference type="Proteomes" id="UP000320231"/>
    </source>
</evidence>
<dbReference type="EMBL" id="AP019514">
    <property type="protein sequence ID" value="BBI62598.1"/>
    <property type="molecule type" value="Genomic_DNA"/>
</dbReference>
<gene>
    <name evidence="2" type="ORF">HSBAA_39040</name>
</gene>
<sequence length="191" mass="22190">MRLANWMNLVKPAAYDLYEDRVLEKAQLVIVSLLGGKAYWPYGHERLLAWAAAKPGRQLILVPGCDAPDDALLEDSTIPFDDAYRVWRYLREGGTDNAEQLLRFVANEYMDRPLGDWQEPKVIPPAVIYASQEQQASSLSEWRNRQVPGRPVCLLLFYRSHLQGRIPPYPTACWRRLKTRGLSPWRWPWRP</sequence>